<accession>A0AAD7CVC2</accession>
<protein>
    <submittedName>
        <fullName evidence="2">Uncharacterized protein</fullName>
    </submittedName>
</protein>
<keyword evidence="3" id="KW-1185">Reference proteome</keyword>
<feature type="region of interest" description="Disordered" evidence="1">
    <location>
        <begin position="166"/>
        <end position="212"/>
    </location>
</feature>
<dbReference type="EMBL" id="JARKIE010000222">
    <property type="protein sequence ID" value="KAJ7664710.1"/>
    <property type="molecule type" value="Genomic_DNA"/>
</dbReference>
<organism evidence="2 3">
    <name type="scientific">Mycena rosella</name>
    <name type="common">Pink bonnet</name>
    <name type="synonym">Agaricus rosellus</name>
    <dbReference type="NCBI Taxonomy" id="1033263"/>
    <lineage>
        <taxon>Eukaryota</taxon>
        <taxon>Fungi</taxon>
        <taxon>Dikarya</taxon>
        <taxon>Basidiomycota</taxon>
        <taxon>Agaricomycotina</taxon>
        <taxon>Agaricomycetes</taxon>
        <taxon>Agaricomycetidae</taxon>
        <taxon>Agaricales</taxon>
        <taxon>Marasmiineae</taxon>
        <taxon>Mycenaceae</taxon>
        <taxon>Mycena</taxon>
    </lineage>
</organism>
<gene>
    <name evidence="2" type="ORF">B0H17DRAFT_299772</name>
</gene>
<feature type="compositionally biased region" description="Basic residues" evidence="1">
    <location>
        <begin position="42"/>
        <end position="54"/>
    </location>
</feature>
<feature type="region of interest" description="Disordered" evidence="1">
    <location>
        <begin position="30"/>
        <end position="58"/>
    </location>
</feature>
<proteinExistence type="predicted"/>
<comment type="caution">
    <text evidence="2">The sequence shown here is derived from an EMBL/GenBank/DDBJ whole genome shotgun (WGS) entry which is preliminary data.</text>
</comment>
<evidence type="ECO:0000313" key="3">
    <source>
        <dbReference type="Proteomes" id="UP001221757"/>
    </source>
</evidence>
<name>A0AAD7CVC2_MYCRO</name>
<sequence>MCREEGWIDVGPVLPMPRRPGIPRPVLALPAGDDDDDEHHTSPHHRHHHRLRFRGNHDAKTKMCGRRDAWPSRAAVRGRSDSTRRWPAGGRASTREALAEQLSDWSWFLVRRVVSWSFFVVVRLSRCLFLGADRVAPRRQGTRRPPAPPVFVSFCVLDNPTPAKHHTPFPMRSFPDLPFPHAPRTHRPAPSPPRAPQPLTSPTNGRCVLLTQ</sequence>
<dbReference type="Proteomes" id="UP001221757">
    <property type="component" value="Unassembled WGS sequence"/>
</dbReference>
<evidence type="ECO:0000313" key="2">
    <source>
        <dbReference type="EMBL" id="KAJ7664710.1"/>
    </source>
</evidence>
<dbReference type="AlphaFoldDB" id="A0AAD7CVC2"/>
<reference evidence="2" key="1">
    <citation type="submission" date="2023-03" db="EMBL/GenBank/DDBJ databases">
        <title>Massive genome expansion in bonnet fungi (Mycena s.s.) driven by repeated elements and novel gene families across ecological guilds.</title>
        <authorList>
            <consortium name="Lawrence Berkeley National Laboratory"/>
            <person name="Harder C.B."/>
            <person name="Miyauchi S."/>
            <person name="Viragh M."/>
            <person name="Kuo A."/>
            <person name="Thoen E."/>
            <person name="Andreopoulos B."/>
            <person name="Lu D."/>
            <person name="Skrede I."/>
            <person name="Drula E."/>
            <person name="Henrissat B."/>
            <person name="Morin E."/>
            <person name="Kohler A."/>
            <person name="Barry K."/>
            <person name="LaButti K."/>
            <person name="Morin E."/>
            <person name="Salamov A."/>
            <person name="Lipzen A."/>
            <person name="Mereny Z."/>
            <person name="Hegedus B."/>
            <person name="Baldrian P."/>
            <person name="Stursova M."/>
            <person name="Weitz H."/>
            <person name="Taylor A."/>
            <person name="Grigoriev I.V."/>
            <person name="Nagy L.G."/>
            <person name="Martin F."/>
            <person name="Kauserud H."/>
        </authorList>
    </citation>
    <scope>NUCLEOTIDE SEQUENCE</scope>
    <source>
        <strain evidence="2">CBHHK067</strain>
    </source>
</reference>
<evidence type="ECO:0000256" key="1">
    <source>
        <dbReference type="SAM" id="MobiDB-lite"/>
    </source>
</evidence>